<dbReference type="InterPro" id="IPR004869">
    <property type="entry name" value="MMPL_dom"/>
</dbReference>
<feature type="transmembrane region" description="Helical" evidence="7">
    <location>
        <begin position="573"/>
        <end position="592"/>
    </location>
</feature>
<evidence type="ECO:0000256" key="4">
    <source>
        <dbReference type="ARBA" id="ARBA00022692"/>
    </source>
</evidence>
<dbReference type="EMBL" id="JBBPCN010000001">
    <property type="protein sequence ID" value="MEK8069600.1"/>
    <property type="molecule type" value="Genomic_DNA"/>
</dbReference>
<feature type="transmembrane region" description="Helical" evidence="7">
    <location>
        <begin position="230"/>
        <end position="252"/>
    </location>
</feature>
<feature type="transmembrane region" description="Helical" evidence="7">
    <location>
        <begin position="685"/>
        <end position="707"/>
    </location>
</feature>
<name>A0ABU9CTD0_9NOCA</name>
<dbReference type="SUPFAM" id="SSF82866">
    <property type="entry name" value="Multidrug efflux transporter AcrB transmembrane domain"/>
    <property type="match status" value="2"/>
</dbReference>
<dbReference type="InterPro" id="IPR000731">
    <property type="entry name" value="SSD"/>
</dbReference>
<keyword evidence="3" id="KW-1003">Cell membrane</keyword>
<accession>A0ABU9CTD0</accession>
<evidence type="ECO:0000256" key="7">
    <source>
        <dbReference type="SAM" id="Phobius"/>
    </source>
</evidence>
<evidence type="ECO:0000256" key="1">
    <source>
        <dbReference type="ARBA" id="ARBA00004651"/>
    </source>
</evidence>
<keyword evidence="4 7" id="KW-0812">Transmembrane</keyword>
<feature type="transmembrane region" description="Helical" evidence="7">
    <location>
        <begin position="204"/>
        <end position="224"/>
    </location>
</feature>
<evidence type="ECO:0000256" key="3">
    <source>
        <dbReference type="ARBA" id="ARBA00022475"/>
    </source>
</evidence>
<feature type="transmembrane region" description="Helical" evidence="7">
    <location>
        <begin position="376"/>
        <end position="395"/>
    </location>
</feature>
<dbReference type="Pfam" id="PF03176">
    <property type="entry name" value="MMPL"/>
    <property type="match status" value="2"/>
</dbReference>
<proteinExistence type="inferred from homology"/>
<comment type="caution">
    <text evidence="9">The sequence shown here is derived from an EMBL/GenBank/DDBJ whole genome shotgun (WGS) entry which is preliminary data.</text>
</comment>
<feature type="transmembrane region" description="Helical" evidence="7">
    <location>
        <begin position="178"/>
        <end position="197"/>
    </location>
</feature>
<feature type="transmembrane region" description="Helical" evidence="7">
    <location>
        <begin position="282"/>
        <end position="303"/>
    </location>
</feature>
<gene>
    <name evidence="9" type="ORF">AABD04_01910</name>
</gene>
<feature type="transmembrane region" description="Helical" evidence="7">
    <location>
        <begin position="604"/>
        <end position="624"/>
    </location>
</feature>
<keyword evidence="5 7" id="KW-1133">Transmembrane helix</keyword>
<dbReference type="Gene3D" id="1.20.1640.10">
    <property type="entry name" value="Multidrug efflux transporter AcrB transmembrane domain"/>
    <property type="match status" value="2"/>
</dbReference>
<reference evidence="9 10" key="1">
    <citation type="submission" date="2024-03" db="EMBL/GenBank/DDBJ databases">
        <title>Rhodococcus navarretei sp. nov. and Pseudarthrobacter quantumdoti sp. nov., two new species with the ability to biosynthesize Quantum Dots isolated from soil samples at Union Glacier, Antarctica.</title>
        <authorList>
            <person name="Vargas M."/>
        </authorList>
    </citation>
    <scope>NUCLEOTIDE SEQUENCE [LARGE SCALE GENOMIC DNA]</scope>
    <source>
        <strain evidence="9 10">EXRC-4A-4</strain>
    </source>
</reference>
<evidence type="ECO:0000256" key="5">
    <source>
        <dbReference type="ARBA" id="ARBA00022989"/>
    </source>
</evidence>
<dbReference type="Proteomes" id="UP001456513">
    <property type="component" value="Unassembled WGS sequence"/>
</dbReference>
<dbReference type="RefSeq" id="WP_341440029.1">
    <property type="nucleotide sequence ID" value="NZ_JBBPCN010000001.1"/>
</dbReference>
<evidence type="ECO:0000313" key="10">
    <source>
        <dbReference type="Proteomes" id="UP001456513"/>
    </source>
</evidence>
<feature type="transmembrane region" description="Helical" evidence="7">
    <location>
        <begin position="662"/>
        <end position="679"/>
    </location>
</feature>
<protein>
    <submittedName>
        <fullName evidence="9">MMPL family transporter</fullName>
    </submittedName>
</protein>
<feature type="domain" description="SSD" evidence="8">
    <location>
        <begin position="207"/>
        <end position="332"/>
    </location>
</feature>
<evidence type="ECO:0000259" key="8">
    <source>
        <dbReference type="PROSITE" id="PS50156"/>
    </source>
</evidence>
<organism evidence="9 10">
    <name type="scientific">Rhodococcus navarretei</name>
    <dbReference type="NCBI Taxonomy" id="3128981"/>
    <lineage>
        <taxon>Bacteria</taxon>
        <taxon>Bacillati</taxon>
        <taxon>Actinomycetota</taxon>
        <taxon>Actinomycetes</taxon>
        <taxon>Mycobacteriales</taxon>
        <taxon>Nocardiaceae</taxon>
        <taxon>Rhodococcus</taxon>
    </lineage>
</organism>
<comment type="subcellular location">
    <subcellularLocation>
        <location evidence="1">Cell membrane</location>
        <topology evidence="1">Multi-pass membrane protein</topology>
    </subcellularLocation>
</comment>
<dbReference type="PANTHER" id="PTHR33406:SF11">
    <property type="entry name" value="MEMBRANE PROTEIN SCO6666-RELATED"/>
    <property type="match status" value="1"/>
</dbReference>
<keyword evidence="10" id="KW-1185">Reference proteome</keyword>
<evidence type="ECO:0000313" key="9">
    <source>
        <dbReference type="EMBL" id="MEK8069600.1"/>
    </source>
</evidence>
<dbReference type="InterPro" id="IPR050545">
    <property type="entry name" value="Mycobact_MmpL"/>
</dbReference>
<evidence type="ECO:0000256" key="6">
    <source>
        <dbReference type="ARBA" id="ARBA00023136"/>
    </source>
</evidence>
<dbReference type="PANTHER" id="PTHR33406">
    <property type="entry name" value="MEMBRANE PROTEIN MJ1562-RELATED"/>
    <property type="match status" value="1"/>
</dbReference>
<dbReference type="PROSITE" id="PS50156">
    <property type="entry name" value="SSD"/>
    <property type="match status" value="1"/>
</dbReference>
<sequence length="754" mass="78656">MLTRCARFTAHAPRSVLVAALLIGFAAAIFGIPVAGHLSAGGQRDPSSDSSRVADILVENYSISEQSLVFVLSSDEGARSPAVTRVAGELERDLLGSGVVLDFVSAWRAPPLLASRLFSIDGTSGLIVAGIAGDEDEAQQRAVALVSSIGQDRDGVTVLAGGLAVASDEINATTQRDLIVAELIAVPLIFVALVWIFGGLYAAALPLLVGVFSILCSLSILRALTSVTSVSIFSLNLATALGLGLAVDYSLLIINRYREEVTAGHGRPDALERAMASAGRTVLFAALTVALSLGCMTLFPMYFLRSFAYAGVAVVVMSAVAALVIVPAVITVLGDRIDALDARTALRRVTRRSQPEPVAITDTFFYRVARNAMAHAVPIAGVAVAALLILGLPFLDIKLGFPDDRALPASTSARQVGDELRANYGDDAATTLYLVLQEASTLTDADFGAYASGLSRVADVTAVSAPTGTYVGGIRVGPPLTATGTNAGTALLTVQTGAPRYSESADAQLDALRGVPVPAGGSSLLIGGGAQLDRDAVAGIMSRLPWVIGIIALVTFVLLFMLTGSVLLPIKALVLNFLSLTATFGALVWIFGQGHLGGLGTTPTGVIASNIPVLMFCIAFGLSMDYEVFLMSRIREYWAASSGTREDSCEAIALGVARTGRVITAAAVILSISFAALIAAEVSFIRMFGVGLTIAILVDATVIRMLLVPAFMRILGRANWWAPAPLARWHDRFAMRDESVASPSVHAGVDGSRT</sequence>
<keyword evidence="6 7" id="KW-0472">Membrane</keyword>
<evidence type="ECO:0000256" key="2">
    <source>
        <dbReference type="ARBA" id="ARBA00010157"/>
    </source>
</evidence>
<comment type="similarity">
    <text evidence="2">Belongs to the resistance-nodulation-cell division (RND) (TC 2.A.6) family. MmpL subfamily.</text>
</comment>
<feature type="transmembrane region" description="Helical" evidence="7">
    <location>
        <begin position="309"/>
        <end position="333"/>
    </location>
</feature>
<feature type="transmembrane region" description="Helical" evidence="7">
    <location>
        <begin position="546"/>
        <end position="568"/>
    </location>
</feature>